<dbReference type="Proteomes" id="UP000014803">
    <property type="component" value="Chromosome"/>
</dbReference>
<dbReference type="EMBL" id="CP003969">
    <property type="protein sequence ID" value="AGP39477.1"/>
    <property type="molecule type" value="Genomic_DNA"/>
</dbReference>
<proteinExistence type="predicted"/>
<reference evidence="2 3" key="1">
    <citation type="journal article" date="2013" name="Sci. Rep.">
        <title>Extraordinary expansion of a Sorangium cellulosum genome from an alkaline milieu.</title>
        <authorList>
            <person name="Han K."/>
            <person name="Li Z.F."/>
            <person name="Peng R."/>
            <person name="Zhu L.P."/>
            <person name="Zhou T."/>
            <person name="Wang L.G."/>
            <person name="Li S.G."/>
            <person name="Zhang X.B."/>
            <person name="Hu W."/>
            <person name="Wu Z.H."/>
            <person name="Qin N."/>
            <person name="Li Y.Z."/>
        </authorList>
    </citation>
    <scope>NUCLEOTIDE SEQUENCE [LARGE SCALE GENOMIC DNA]</scope>
    <source>
        <strain evidence="2 3">So0157-2</strain>
    </source>
</reference>
<protein>
    <submittedName>
        <fullName evidence="2">Uncharacterized protein</fullName>
    </submittedName>
</protein>
<evidence type="ECO:0000313" key="2">
    <source>
        <dbReference type="EMBL" id="AGP39477.1"/>
    </source>
</evidence>
<feature type="region of interest" description="Disordered" evidence="1">
    <location>
        <begin position="194"/>
        <end position="216"/>
    </location>
</feature>
<organism evidence="2 3">
    <name type="scientific">Sorangium cellulosum So0157-2</name>
    <dbReference type="NCBI Taxonomy" id="1254432"/>
    <lineage>
        <taxon>Bacteria</taxon>
        <taxon>Pseudomonadati</taxon>
        <taxon>Myxococcota</taxon>
        <taxon>Polyangia</taxon>
        <taxon>Polyangiales</taxon>
        <taxon>Polyangiaceae</taxon>
        <taxon>Sorangium</taxon>
    </lineage>
</organism>
<gene>
    <name evidence="2" type="ORF">SCE1572_36320</name>
</gene>
<name>S4Y1Y1_SORCE</name>
<dbReference type="AlphaFoldDB" id="S4Y1Y1"/>
<evidence type="ECO:0000256" key="1">
    <source>
        <dbReference type="SAM" id="MobiDB-lite"/>
    </source>
</evidence>
<dbReference type="KEGG" id="scu:SCE1572_36320"/>
<evidence type="ECO:0000313" key="3">
    <source>
        <dbReference type="Proteomes" id="UP000014803"/>
    </source>
</evidence>
<dbReference type="HOGENOM" id="CLU_1276927_0_0_7"/>
<dbReference type="PATRIC" id="fig|1254432.3.peg.8231"/>
<sequence length="216" mass="24151">MLARADLATTKLSHGTPRLWRDRGAELAGRVVVHSDQGALSLPSVPSAASFTPYLAKHIPRGPGGYALLDLPGLGPVYAQAAPVPPGWRMHVNEDPLYLKLLGHGKPPWICWSDLSHAQRLLMAETLTEQQRIAFRPERTRAKYLRTRMVQFNLDCLSWMMVDDEGRTVPVPLEEDLYPTPEAAMEAARQRWAYPGRQEGTKRRAGVRPRAVADRT</sequence>
<accession>S4Y1Y1</accession>